<sequence length="191" mass="21143">MTDESEPPLPRYEVVSSRMAYSNPWTALREDIIIRPDGKQGLYGVVERGPFVVVMPVGIGREGPTVTLIRQYRYPVNERLWEFPMGMWESRPDAAPEQVAAGELREETGLIAGTLIYGGAMFQGAGYSTQKGHIYLATDLTQGEPAREATEDDMSCLTVPLKTFEAMIARNEIVCMVTLAAFALLRARALV</sequence>
<comment type="cofactor">
    <cofactor evidence="2">
        <name>Mg(2+)</name>
        <dbReference type="ChEBI" id="CHEBI:18420"/>
    </cofactor>
</comment>
<keyword evidence="5" id="KW-0378">Hydrolase</keyword>
<dbReference type="InterPro" id="IPR015797">
    <property type="entry name" value="NUDIX_hydrolase-like_dom_sf"/>
</dbReference>
<comment type="catalytic activity">
    <reaction evidence="1">
        <text>GDP-alpha-D-mannose + H2O = alpha-D-mannose 1-phosphate + GMP + 2 H(+)</text>
        <dbReference type="Rhea" id="RHEA:27978"/>
        <dbReference type="ChEBI" id="CHEBI:15377"/>
        <dbReference type="ChEBI" id="CHEBI:15378"/>
        <dbReference type="ChEBI" id="CHEBI:57527"/>
        <dbReference type="ChEBI" id="CHEBI:58115"/>
        <dbReference type="ChEBI" id="CHEBI:58409"/>
    </reaction>
</comment>
<name>A0A023D6I3_ACIMT</name>
<reference evidence="10" key="1">
    <citation type="journal article" date="2014" name="FEMS Microbiol. Lett.">
        <title>Draft Genomic DNA Sequence of the Facultatively Methylotrophic Bacterium Acidomonas methanolica type strain MB58.</title>
        <authorList>
            <person name="Higashiura N."/>
            <person name="Hadano H."/>
            <person name="Hirakawa H."/>
            <person name="Matsutani M."/>
            <person name="Takabe S."/>
            <person name="Matsushita K."/>
            <person name="Azuma Y."/>
        </authorList>
    </citation>
    <scope>NUCLEOTIDE SEQUENCE [LARGE SCALE GENOMIC DNA]</scope>
    <source>
        <strain evidence="10">MB58</strain>
    </source>
</reference>
<dbReference type="InterPro" id="IPR000086">
    <property type="entry name" value="NUDIX_hydrolase_dom"/>
</dbReference>
<evidence type="ECO:0000256" key="1">
    <source>
        <dbReference type="ARBA" id="ARBA00000847"/>
    </source>
</evidence>
<dbReference type="EMBL" id="BAND01000076">
    <property type="protein sequence ID" value="GAJ29758.1"/>
    <property type="molecule type" value="Genomic_DNA"/>
</dbReference>
<dbReference type="GO" id="GO:0006753">
    <property type="term" value="P:nucleoside phosphate metabolic process"/>
    <property type="evidence" value="ECO:0007669"/>
    <property type="project" value="TreeGrafter"/>
</dbReference>
<evidence type="ECO:0000256" key="7">
    <source>
        <dbReference type="ARBA" id="ARBA00032272"/>
    </source>
</evidence>
<dbReference type="RefSeq" id="WP_042060037.1">
    <property type="nucleotide sequence ID" value="NZ_BAND01000076.1"/>
</dbReference>
<dbReference type="GO" id="GO:0019693">
    <property type="term" value="P:ribose phosphate metabolic process"/>
    <property type="evidence" value="ECO:0007669"/>
    <property type="project" value="TreeGrafter"/>
</dbReference>
<proteinExistence type="inferred from homology"/>
<comment type="similarity">
    <text evidence="3">Belongs to the Nudix hydrolase family. NudK subfamily.</text>
</comment>
<dbReference type="PANTHER" id="PTHR11839:SF18">
    <property type="entry name" value="NUDIX HYDROLASE DOMAIN-CONTAINING PROTEIN"/>
    <property type="match status" value="1"/>
</dbReference>
<dbReference type="PANTHER" id="PTHR11839">
    <property type="entry name" value="UDP/ADP-SUGAR PYROPHOSPHATASE"/>
    <property type="match status" value="1"/>
</dbReference>
<dbReference type="GO" id="GO:0005829">
    <property type="term" value="C:cytosol"/>
    <property type="evidence" value="ECO:0007669"/>
    <property type="project" value="TreeGrafter"/>
</dbReference>
<dbReference type="Pfam" id="PF00293">
    <property type="entry name" value="NUDIX"/>
    <property type="match status" value="1"/>
</dbReference>
<evidence type="ECO:0000259" key="8">
    <source>
        <dbReference type="PROSITE" id="PS51462"/>
    </source>
</evidence>
<evidence type="ECO:0000313" key="9">
    <source>
        <dbReference type="EMBL" id="GAJ29758.1"/>
    </source>
</evidence>
<dbReference type="OrthoDB" id="177518at2"/>
<organism evidence="9 10">
    <name type="scientific">Acidomonas methanolica NBRC 104435</name>
    <dbReference type="NCBI Taxonomy" id="1231351"/>
    <lineage>
        <taxon>Bacteria</taxon>
        <taxon>Pseudomonadati</taxon>
        <taxon>Pseudomonadota</taxon>
        <taxon>Alphaproteobacteria</taxon>
        <taxon>Acetobacterales</taxon>
        <taxon>Acetobacteraceae</taxon>
        <taxon>Acidomonas</taxon>
    </lineage>
</organism>
<dbReference type="AlphaFoldDB" id="A0A023D6I3"/>
<dbReference type="Proteomes" id="UP000019760">
    <property type="component" value="Unassembled WGS sequence"/>
</dbReference>
<evidence type="ECO:0000256" key="4">
    <source>
        <dbReference type="ARBA" id="ARBA00016377"/>
    </source>
</evidence>
<evidence type="ECO:0000313" key="10">
    <source>
        <dbReference type="Proteomes" id="UP000019760"/>
    </source>
</evidence>
<reference evidence="9 10" key="2">
    <citation type="journal article" date="2014" name="FEMS Microbiol. Lett.">
        <title>Draft genomic DNA sequence of the facultatively methylotrophic bacterium Acidomonas methanolica type strain MB58.</title>
        <authorList>
            <person name="Higashiura N."/>
            <person name="Hadano H."/>
            <person name="Hirakawa H."/>
            <person name="Matsutani M."/>
            <person name="Takabe S."/>
            <person name="Matsushita K."/>
            <person name="Azuma Y."/>
        </authorList>
    </citation>
    <scope>NUCLEOTIDE SEQUENCE [LARGE SCALE GENOMIC DNA]</scope>
    <source>
        <strain evidence="9 10">MB58</strain>
    </source>
</reference>
<dbReference type="GO" id="GO:0016787">
    <property type="term" value="F:hydrolase activity"/>
    <property type="evidence" value="ECO:0007669"/>
    <property type="project" value="UniProtKB-KW"/>
</dbReference>
<evidence type="ECO:0000256" key="6">
    <source>
        <dbReference type="ARBA" id="ARBA00032162"/>
    </source>
</evidence>
<protein>
    <recommendedName>
        <fullName evidence="4">GDP-mannose pyrophosphatase</fullName>
    </recommendedName>
    <alternativeName>
        <fullName evidence="6">GDP-mannose hydrolase</fullName>
    </alternativeName>
    <alternativeName>
        <fullName evidence="7">GDPMK</fullName>
    </alternativeName>
</protein>
<dbReference type="Gene3D" id="3.90.79.10">
    <property type="entry name" value="Nucleoside Triphosphate Pyrophosphohydrolase"/>
    <property type="match status" value="1"/>
</dbReference>
<accession>A0A023D6I3</accession>
<dbReference type="CDD" id="cd24161">
    <property type="entry name" value="NUDIX_ADPRase_Ndx2"/>
    <property type="match status" value="1"/>
</dbReference>
<dbReference type="PROSITE" id="PS51462">
    <property type="entry name" value="NUDIX"/>
    <property type="match status" value="1"/>
</dbReference>
<evidence type="ECO:0000256" key="5">
    <source>
        <dbReference type="ARBA" id="ARBA00022801"/>
    </source>
</evidence>
<comment type="caution">
    <text evidence="9">The sequence shown here is derived from an EMBL/GenBank/DDBJ whole genome shotgun (WGS) entry which is preliminary data.</text>
</comment>
<dbReference type="SUPFAM" id="SSF55811">
    <property type="entry name" value="Nudix"/>
    <property type="match status" value="1"/>
</dbReference>
<keyword evidence="10" id="KW-1185">Reference proteome</keyword>
<feature type="domain" description="Nudix hydrolase" evidence="8">
    <location>
        <begin position="47"/>
        <end position="181"/>
    </location>
</feature>
<evidence type="ECO:0000256" key="2">
    <source>
        <dbReference type="ARBA" id="ARBA00001946"/>
    </source>
</evidence>
<gene>
    <name evidence="9" type="ORF">Amme_076_051</name>
</gene>
<evidence type="ECO:0000256" key="3">
    <source>
        <dbReference type="ARBA" id="ARBA00007275"/>
    </source>
</evidence>